<reference evidence="2" key="1">
    <citation type="submission" date="2016-11" db="EMBL/GenBank/DDBJ databases">
        <authorList>
            <person name="Jaros S."/>
            <person name="Januszkiewicz K."/>
            <person name="Wedrychowicz H."/>
        </authorList>
    </citation>
    <scope>NUCLEOTIDE SEQUENCE [LARGE SCALE GENOMIC DNA]</scope>
    <source>
        <strain evidence="2">CGMCC 4.3555</strain>
    </source>
</reference>
<dbReference type="Proteomes" id="UP000184388">
    <property type="component" value="Unassembled WGS sequence"/>
</dbReference>
<evidence type="ECO:0000313" key="1">
    <source>
        <dbReference type="EMBL" id="SHN08850.1"/>
    </source>
</evidence>
<gene>
    <name evidence="1" type="ORF">SAMN05216268_119105</name>
</gene>
<dbReference type="RefSeq" id="WP_073448039.1">
    <property type="nucleotide sequence ID" value="NZ_FRBK01000019.1"/>
</dbReference>
<evidence type="ECO:0000313" key="2">
    <source>
        <dbReference type="Proteomes" id="UP000184388"/>
    </source>
</evidence>
<name>A0A9X8QYI1_9ACTN</name>
<comment type="caution">
    <text evidence="1">The sequence shown here is derived from an EMBL/GenBank/DDBJ whole genome shotgun (WGS) entry which is preliminary data.</text>
</comment>
<organism evidence="1 2">
    <name type="scientific">Streptomyces yunnanensis</name>
    <dbReference type="NCBI Taxonomy" id="156453"/>
    <lineage>
        <taxon>Bacteria</taxon>
        <taxon>Bacillati</taxon>
        <taxon>Actinomycetota</taxon>
        <taxon>Actinomycetes</taxon>
        <taxon>Kitasatosporales</taxon>
        <taxon>Streptomycetaceae</taxon>
        <taxon>Streptomyces</taxon>
    </lineage>
</organism>
<protein>
    <submittedName>
        <fullName evidence="1">Uncharacterized protein</fullName>
    </submittedName>
</protein>
<proteinExistence type="predicted"/>
<sequence length="111" mass="12058">MHTNAPDPLAVLQVATDYNISEEQAATAIERAARTTVHAWHGYADTCGLAPDDGNAMEAWFRSLGPAAPQAVLDDAVIAVVGADNILAEIYRKQAGRTRVMRTNRPHLRIH</sequence>
<dbReference type="AlphaFoldDB" id="A0A9X8QYI1"/>
<accession>A0A9X8QYI1</accession>
<dbReference type="EMBL" id="FRBK01000019">
    <property type="protein sequence ID" value="SHN08850.1"/>
    <property type="molecule type" value="Genomic_DNA"/>
</dbReference>